<dbReference type="SUPFAM" id="SSF54909">
    <property type="entry name" value="Dimeric alpha+beta barrel"/>
    <property type="match status" value="1"/>
</dbReference>
<name>A0A518RC85_9SPHN</name>
<dbReference type="RefSeq" id="WP_145844808.1">
    <property type="nucleotide sequence ID" value="NZ_CP042239.1"/>
</dbReference>
<keyword evidence="7" id="KW-1185">Reference proteome</keyword>
<accession>A0A518RC85</accession>
<evidence type="ECO:0008006" key="8">
    <source>
        <dbReference type="Google" id="ProtNLM"/>
    </source>
</evidence>
<organism evidence="6 7">
    <name type="scientific">Sphingomonas suaedae</name>
    <dbReference type="NCBI Taxonomy" id="2599297"/>
    <lineage>
        <taxon>Bacteria</taxon>
        <taxon>Pseudomonadati</taxon>
        <taxon>Pseudomonadota</taxon>
        <taxon>Alphaproteobacteria</taxon>
        <taxon>Sphingomonadales</taxon>
        <taxon>Sphingomonadaceae</taxon>
        <taxon>Sphingomonas</taxon>
    </lineage>
</organism>
<dbReference type="OrthoDB" id="236246at2"/>
<keyword evidence="5" id="KW-0408">Iron</keyword>
<dbReference type="GO" id="GO:0005829">
    <property type="term" value="C:cytosol"/>
    <property type="evidence" value="ECO:0007669"/>
    <property type="project" value="TreeGrafter"/>
</dbReference>
<protein>
    <recommendedName>
        <fullName evidence="8">Peroxidase</fullName>
    </recommendedName>
</protein>
<evidence type="ECO:0000256" key="4">
    <source>
        <dbReference type="ARBA" id="ARBA00023002"/>
    </source>
</evidence>
<keyword evidence="2" id="KW-0575">Peroxidase</keyword>
<dbReference type="Proteomes" id="UP000318055">
    <property type="component" value="Chromosome"/>
</dbReference>
<evidence type="ECO:0000256" key="3">
    <source>
        <dbReference type="ARBA" id="ARBA00022723"/>
    </source>
</evidence>
<dbReference type="EMBL" id="CP042239">
    <property type="protein sequence ID" value="QDX25058.1"/>
    <property type="molecule type" value="Genomic_DNA"/>
</dbReference>
<comment type="cofactor">
    <cofactor evidence="1">
        <name>heme b</name>
        <dbReference type="ChEBI" id="CHEBI:60344"/>
    </cofactor>
</comment>
<dbReference type="GO" id="GO:0046872">
    <property type="term" value="F:metal ion binding"/>
    <property type="evidence" value="ECO:0007669"/>
    <property type="project" value="UniProtKB-KW"/>
</dbReference>
<evidence type="ECO:0000313" key="7">
    <source>
        <dbReference type="Proteomes" id="UP000318055"/>
    </source>
</evidence>
<dbReference type="AlphaFoldDB" id="A0A518RC85"/>
<dbReference type="GO" id="GO:0020037">
    <property type="term" value="F:heme binding"/>
    <property type="evidence" value="ECO:0007669"/>
    <property type="project" value="InterPro"/>
</dbReference>
<proteinExistence type="predicted"/>
<reference evidence="6 7" key="1">
    <citation type="submission" date="2019-07" db="EMBL/GenBank/DDBJ databases">
        <title>Sphingomonas alkalisoli sp. nov., isolated from rhizosphere soil of Suaedae salsa.</title>
        <authorList>
            <person name="Zhang H."/>
            <person name="Xu L."/>
            <person name="Zhang J.-X."/>
            <person name="Sun J.-Q."/>
        </authorList>
    </citation>
    <scope>NUCLEOTIDE SEQUENCE [LARGE SCALE GENOMIC DNA]</scope>
    <source>
        <strain evidence="6 7">XS-10</strain>
    </source>
</reference>
<keyword evidence="4" id="KW-0560">Oxidoreductase</keyword>
<evidence type="ECO:0000256" key="1">
    <source>
        <dbReference type="ARBA" id="ARBA00001970"/>
    </source>
</evidence>
<evidence type="ECO:0000256" key="2">
    <source>
        <dbReference type="ARBA" id="ARBA00022559"/>
    </source>
</evidence>
<dbReference type="PANTHER" id="PTHR30521:SF5">
    <property type="entry name" value="BLR4509 PROTEIN"/>
    <property type="match status" value="1"/>
</dbReference>
<evidence type="ECO:0000256" key="5">
    <source>
        <dbReference type="ARBA" id="ARBA00023004"/>
    </source>
</evidence>
<dbReference type="KEGG" id="ssua:FPZ54_02805"/>
<evidence type="ECO:0000313" key="6">
    <source>
        <dbReference type="EMBL" id="QDX25058.1"/>
    </source>
</evidence>
<dbReference type="GO" id="GO:0004601">
    <property type="term" value="F:peroxidase activity"/>
    <property type="evidence" value="ECO:0007669"/>
    <property type="project" value="UniProtKB-KW"/>
</dbReference>
<sequence length="572" mass="63567">MTNATHTAPAATLLDLADIQGGILRTYGDGFPKGRNFYLTVRDARKGRAFVEALRPRITTAARWKDPNRQEPLVRTHNPRVKDIVRAEGVPDYPGRVQLMKPKVTFNIGFTFMGLLALGVPTRTLRGMPDDFIDGMEARAALLGDDPFLDKRDAVWRDSKGNKRVHILLTLYAQQNPDGTACPELDAETDLIVALCKKSRSGVVLLDGVGPDNAKWQDLSAVMRQDGDNWWPTNKEHFGLSDGFGDPVFSGQFSGEAERVRVAGGGKLVFDPKKKAYEWQPLATGEFLLGYPDEAQEIPGAAMPIAFSRNGTFMAYRKLHEAVGTFHAYIDDQATRYAKVYQVPHQEAVDTIKAKMVGRWEDGVPLMIAPTYPAWQRFRAELDKARAEKDKAKLAEIALKFTNFIYASDPAGSKCPVTSHLRRANPRDTLGPTFADNGMSNDGSAIINRRRILRRGLPYGQYDADAPGDDGDHGIIFMAICTNLFRQFEFVQQQWMQYGLDFNAGSDTCPVIGNHAERDEPKLVIPVDAEVGKLPFICDRLPQLVEPRGGDYFFLPSMTALRMIGMGIIDPT</sequence>
<keyword evidence="3" id="KW-0479">Metal-binding</keyword>
<dbReference type="InterPro" id="IPR011008">
    <property type="entry name" value="Dimeric_a/b-barrel"/>
</dbReference>
<dbReference type="PANTHER" id="PTHR30521">
    <property type="entry name" value="DEFERROCHELATASE/PEROXIDASE"/>
    <property type="match status" value="1"/>
</dbReference>
<dbReference type="PROSITE" id="PS51404">
    <property type="entry name" value="DYP_PEROXIDASE"/>
    <property type="match status" value="1"/>
</dbReference>
<dbReference type="InterPro" id="IPR006314">
    <property type="entry name" value="Dyp_peroxidase"/>
</dbReference>
<gene>
    <name evidence="6" type="ORF">FPZ54_02805</name>
</gene>